<reference evidence="1" key="1">
    <citation type="submission" date="2022-03" db="EMBL/GenBank/DDBJ databases">
        <title>Identification of a novel bacterium isolated from mangrove sediments.</title>
        <authorList>
            <person name="Pan X."/>
        </authorList>
    </citation>
    <scope>NUCLEOTIDE SEQUENCE</scope>
    <source>
        <strain evidence="1">B1949</strain>
    </source>
</reference>
<comment type="caution">
    <text evidence="1">The sequence shown here is derived from an EMBL/GenBank/DDBJ whole genome shotgun (WGS) entry which is preliminary data.</text>
</comment>
<evidence type="ECO:0000313" key="2">
    <source>
        <dbReference type="Proteomes" id="UP001162881"/>
    </source>
</evidence>
<gene>
    <name evidence="1" type="ORF">MTR62_12175</name>
</gene>
<keyword evidence="2" id="KW-1185">Reference proteome</keyword>
<dbReference type="Proteomes" id="UP001162881">
    <property type="component" value="Unassembled WGS sequence"/>
</dbReference>
<evidence type="ECO:0000313" key="1">
    <source>
        <dbReference type="EMBL" id="MCJ2183440.1"/>
    </source>
</evidence>
<protein>
    <submittedName>
        <fullName evidence="1">Uncharacterized protein</fullName>
    </submittedName>
</protein>
<sequence>MRKFVPRLAVARHGPHPPVDQARTHFIHHPIDRGDRPFGQLGRFGEDRTPGVEVQLDPCVAKVGQERHDFEMTRERIGVGLILQGNSPKLLFSPRRTITMFHCNFER</sequence>
<accession>A0ABT0BEG3</accession>
<name>A0ABT0BEG3_9SPHN</name>
<dbReference type="EMBL" id="JALHLF010000046">
    <property type="protein sequence ID" value="MCJ2183440.1"/>
    <property type="molecule type" value="Genomic_DNA"/>
</dbReference>
<dbReference type="RefSeq" id="WP_244021251.1">
    <property type="nucleotide sequence ID" value="NZ_JALHLF010000046.1"/>
</dbReference>
<organism evidence="1 2">
    <name type="scientific">Novosphingobium organovorum</name>
    <dbReference type="NCBI Taxonomy" id="2930092"/>
    <lineage>
        <taxon>Bacteria</taxon>
        <taxon>Pseudomonadati</taxon>
        <taxon>Pseudomonadota</taxon>
        <taxon>Alphaproteobacteria</taxon>
        <taxon>Sphingomonadales</taxon>
        <taxon>Sphingomonadaceae</taxon>
        <taxon>Novosphingobium</taxon>
    </lineage>
</organism>
<proteinExistence type="predicted"/>